<dbReference type="AlphaFoldDB" id="A0A6M2DYA0"/>
<name>A0A6M2DYA0_XENCH</name>
<evidence type="ECO:0000256" key="1">
    <source>
        <dbReference type="SAM" id="Phobius"/>
    </source>
</evidence>
<feature type="transmembrane region" description="Helical" evidence="1">
    <location>
        <begin position="9"/>
        <end position="30"/>
    </location>
</feature>
<keyword evidence="1" id="KW-1133">Transmembrane helix</keyword>
<keyword evidence="1" id="KW-0812">Transmembrane</keyword>
<reference evidence="2" key="1">
    <citation type="submission" date="2020-03" db="EMBL/GenBank/DDBJ databases">
        <title>Transcriptomic Profiling of the Digestive Tract of the Rat Flea, Xenopsylla cheopis, Following Blood Feeding and Infection with Yersinia pestis.</title>
        <authorList>
            <person name="Bland D.M."/>
            <person name="Martens C.A."/>
            <person name="Virtaneva K."/>
            <person name="Kanakabandi K."/>
            <person name="Long D."/>
            <person name="Rosenke R."/>
            <person name="Saturday G.A."/>
            <person name="Hoyt F.H."/>
            <person name="Bruno D.P."/>
            <person name="Ribeiro J.M.C."/>
            <person name="Hinnebusch J."/>
        </authorList>
    </citation>
    <scope>NUCLEOTIDE SEQUENCE</scope>
</reference>
<accession>A0A6M2DYA0</accession>
<keyword evidence="1" id="KW-0472">Membrane</keyword>
<sequence length="67" mass="7887">MFQRLQKYIFYLFPFFIGVSFIAISLAFGFQFAESYLHFLSDLIPVIPQIFKRVFFSFVCISAANML</sequence>
<proteinExistence type="predicted"/>
<protein>
    <submittedName>
        <fullName evidence="2">Putative secreted protein</fullName>
    </submittedName>
</protein>
<dbReference type="EMBL" id="GIIL01007600">
    <property type="protein sequence ID" value="NOV51326.1"/>
    <property type="molecule type" value="Transcribed_RNA"/>
</dbReference>
<evidence type="ECO:0000313" key="2">
    <source>
        <dbReference type="EMBL" id="NOV51326.1"/>
    </source>
</evidence>
<organism evidence="2">
    <name type="scientific">Xenopsylla cheopis</name>
    <name type="common">Oriental rat flea</name>
    <name type="synonym">Pulex cheopis</name>
    <dbReference type="NCBI Taxonomy" id="163159"/>
    <lineage>
        <taxon>Eukaryota</taxon>
        <taxon>Metazoa</taxon>
        <taxon>Ecdysozoa</taxon>
        <taxon>Arthropoda</taxon>
        <taxon>Hexapoda</taxon>
        <taxon>Insecta</taxon>
        <taxon>Pterygota</taxon>
        <taxon>Neoptera</taxon>
        <taxon>Endopterygota</taxon>
        <taxon>Siphonaptera</taxon>
        <taxon>Pulicidae</taxon>
        <taxon>Xenopsyllinae</taxon>
        <taxon>Xenopsylla</taxon>
    </lineage>
</organism>